<proteinExistence type="predicted"/>
<organism evidence="3 4">
    <name type="scientific">Acyrthosiphon pisum</name>
    <name type="common">Pea aphid</name>
    <dbReference type="NCBI Taxonomy" id="7029"/>
    <lineage>
        <taxon>Eukaryota</taxon>
        <taxon>Metazoa</taxon>
        <taxon>Ecdysozoa</taxon>
        <taxon>Arthropoda</taxon>
        <taxon>Hexapoda</taxon>
        <taxon>Insecta</taxon>
        <taxon>Pterygota</taxon>
        <taxon>Neoptera</taxon>
        <taxon>Paraneoptera</taxon>
        <taxon>Hemiptera</taxon>
        <taxon>Sternorrhyncha</taxon>
        <taxon>Aphidomorpha</taxon>
        <taxon>Aphidoidea</taxon>
        <taxon>Aphididae</taxon>
        <taxon>Macrosiphini</taxon>
        <taxon>Acyrthosiphon</taxon>
    </lineage>
</organism>
<keyword evidence="4" id="KW-1185">Reference proteome</keyword>
<dbReference type="OrthoDB" id="6629309at2759"/>
<dbReference type="GO" id="GO:0008270">
    <property type="term" value="F:zinc ion binding"/>
    <property type="evidence" value="ECO:0007669"/>
    <property type="project" value="UniProtKB-KW"/>
</dbReference>
<dbReference type="InterPro" id="IPR013087">
    <property type="entry name" value="Znf_C2H2_type"/>
</dbReference>
<dbReference type="RefSeq" id="XP_029341581.1">
    <property type="nucleotide sequence ID" value="XM_029485721.1"/>
</dbReference>
<keyword evidence="1" id="KW-0863">Zinc-finger</keyword>
<dbReference type="InterPro" id="IPR036236">
    <property type="entry name" value="Znf_C2H2_sf"/>
</dbReference>
<dbReference type="Gene3D" id="3.30.160.60">
    <property type="entry name" value="Classic Zinc Finger"/>
    <property type="match status" value="1"/>
</dbReference>
<sequence>MAKNPFMNCKSRKRRKARIPPAAPKEKKFCPRTMVRYDNSFKDYPTKWVCKMCLKILLSENAVKNHLINCNARSRQPEPAPPILEDTPYICKYCNKVFSRGVTLKRHLEDHEKISYDSELSDNEVEHKLKNMKTERN</sequence>
<dbReference type="AlphaFoldDB" id="A0A8R2NLV0"/>
<evidence type="ECO:0000313" key="3">
    <source>
        <dbReference type="EnsemblMetazoa" id="XP_029341581.1"/>
    </source>
</evidence>
<dbReference type="EnsemblMetazoa" id="XM_029485721.1">
    <property type="protein sequence ID" value="XP_029341581.1"/>
    <property type="gene ID" value="LOC100573530"/>
</dbReference>
<name>A0A8R2NLV0_ACYPI</name>
<dbReference type="Proteomes" id="UP000007819">
    <property type="component" value="Chromosome X"/>
</dbReference>
<accession>A0A8R2NLV0</accession>
<dbReference type="PROSITE" id="PS00028">
    <property type="entry name" value="ZINC_FINGER_C2H2_1"/>
    <property type="match status" value="1"/>
</dbReference>
<reference evidence="4" key="1">
    <citation type="submission" date="2010-06" db="EMBL/GenBank/DDBJ databases">
        <authorList>
            <person name="Jiang H."/>
            <person name="Abraham K."/>
            <person name="Ali S."/>
            <person name="Alsbrooks S.L."/>
            <person name="Anim B.N."/>
            <person name="Anosike U.S."/>
            <person name="Attaway T."/>
            <person name="Bandaranaike D.P."/>
            <person name="Battles P.K."/>
            <person name="Bell S.N."/>
            <person name="Bell A.V."/>
            <person name="Beltran B."/>
            <person name="Bickham C."/>
            <person name="Bustamante Y."/>
            <person name="Caleb T."/>
            <person name="Canada A."/>
            <person name="Cardenas V."/>
            <person name="Carter K."/>
            <person name="Chacko J."/>
            <person name="Chandrabose M.N."/>
            <person name="Chavez D."/>
            <person name="Chavez A."/>
            <person name="Chen L."/>
            <person name="Chu H.-S."/>
            <person name="Claassen K.J."/>
            <person name="Cockrell R."/>
            <person name="Collins M."/>
            <person name="Cooper J.A."/>
            <person name="Cree A."/>
            <person name="Curry S.M."/>
            <person name="Da Y."/>
            <person name="Dao M.D."/>
            <person name="Das B."/>
            <person name="Davila M.-L."/>
            <person name="Davy-Carroll L."/>
            <person name="Denson S."/>
            <person name="Dinh H."/>
            <person name="Ebong V.E."/>
            <person name="Edwards J.R."/>
            <person name="Egan A."/>
            <person name="El-Daye J."/>
            <person name="Escobedo L."/>
            <person name="Fernandez S."/>
            <person name="Fernando P.R."/>
            <person name="Flagg N."/>
            <person name="Forbes L.D."/>
            <person name="Fowler R.G."/>
            <person name="Fu Q."/>
            <person name="Gabisi R.A."/>
            <person name="Ganer J."/>
            <person name="Garbino Pronczuk A."/>
            <person name="Garcia R.M."/>
            <person name="Garner T."/>
            <person name="Garrett T.E."/>
            <person name="Gonzalez D.A."/>
            <person name="Hamid H."/>
            <person name="Hawkins E.S."/>
            <person name="Hirani K."/>
            <person name="Hogues M.E."/>
            <person name="Hollins B."/>
            <person name="Hsiao C.-H."/>
            <person name="Jabil R."/>
            <person name="James M.L."/>
            <person name="Jhangiani S.N."/>
            <person name="Johnson B."/>
            <person name="Johnson Q."/>
            <person name="Joshi V."/>
            <person name="Kalu J.B."/>
            <person name="Kam C."/>
            <person name="Kashfia A."/>
            <person name="Keebler J."/>
            <person name="Kisamo H."/>
            <person name="Kovar C.L."/>
            <person name="Lago L.A."/>
            <person name="Lai C.-Y."/>
            <person name="Laidlaw J."/>
            <person name="Lara F."/>
            <person name="Le T.-K."/>
            <person name="Lee S.L."/>
            <person name="Legall F.H."/>
            <person name="Lemon S.J."/>
            <person name="Lewis L.R."/>
            <person name="Li B."/>
            <person name="Liu Y."/>
            <person name="Liu Y.-S."/>
            <person name="Lopez J."/>
            <person name="Lozado R.J."/>
            <person name="Lu J."/>
            <person name="Madu R.C."/>
            <person name="Maheshwari M."/>
            <person name="Maheshwari R."/>
            <person name="Malloy K."/>
            <person name="Martinez E."/>
            <person name="Mathew T."/>
            <person name="Mercado I.C."/>
            <person name="Mercado C."/>
            <person name="Meyer B."/>
            <person name="Montgomery K."/>
            <person name="Morgan M.B."/>
            <person name="Munidasa M."/>
            <person name="Nazareth L.V."/>
            <person name="Nelson J."/>
            <person name="Ng B.M."/>
            <person name="Nguyen N.B."/>
            <person name="Nguyen P.Q."/>
            <person name="Nguyen T."/>
            <person name="Obregon M."/>
            <person name="Okwuonu G.O."/>
            <person name="Onwere C.G."/>
            <person name="Orozco G."/>
            <person name="Parra A."/>
            <person name="Patel S."/>
            <person name="Patil S."/>
            <person name="Perez A."/>
            <person name="Perez Y."/>
            <person name="Pham C."/>
            <person name="Primus E.L."/>
            <person name="Pu L.-L."/>
            <person name="Puazo M."/>
            <person name="Qin X."/>
            <person name="Quiroz J.B."/>
            <person name="Reese J."/>
            <person name="Richards S."/>
            <person name="Rives C.M."/>
            <person name="Robberts R."/>
            <person name="Ruiz S.J."/>
            <person name="Ruiz M.J."/>
            <person name="Santibanez J."/>
            <person name="Schneider B.W."/>
            <person name="Sisson I."/>
            <person name="Smith M."/>
            <person name="Sodergren E."/>
            <person name="Song X.-Z."/>
            <person name="Song B.B."/>
            <person name="Summersgill H."/>
            <person name="Thelus R."/>
            <person name="Thornton R.D."/>
            <person name="Trejos Z.Y."/>
            <person name="Usmani K."/>
            <person name="Vattathil S."/>
            <person name="Villasana D."/>
            <person name="Walker D.L."/>
            <person name="Wang S."/>
            <person name="Wang K."/>
            <person name="White C.S."/>
            <person name="Williams A.C."/>
            <person name="Williamson J."/>
            <person name="Wilson K."/>
            <person name="Woghiren I.O."/>
            <person name="Woodworth J.R."/>
            <person name="Worley K.C."/>
            <person name="Wright R.A."/>
            <person name="Wu W."/>
            <person name="Young L."/>
            <person name="Zhang L."/>
            <person name="Zhang J."/>
            <person name="Zhu Y."/>
            <person name="Muzny D.M."/>
            <person name="Weinstock G."/>
            <person name="Gibbs R.A."/>
        </authorList>
    </citation>
    <scope>NUCLEOTIDE SEQUENCE [LARGE SCALE GENOMIC DNA]</scope>
    <source>
        <strain evidence="4">LSR1</strain>
    </source>
</reference>
<dbReference type="GeneID" id="100573530"/>
<dbReference type="SUPFAM" id="SSF57667">
    <property type="entry name" value="beta-beta-alpha zinc fingers"/>
    <property type="match status" value="1"/>
</dbReference>
<evidence type="ECO:0000259" key="2">
    <source>
        <dbReference type="PROSITE" id="PS50157"/>
    </source>
</evidence>
<protein>
    <recommendedName>
        <fullName evidence="2">C2H2-type domain-containing protein</fullName>
    </recommendedName>
</protein>
<reference evidence="3" key="2">
    <citation type="submission" date="2022-06" db="UniProtKB">
        <authorList>
            <consortium name="EnsemblMetazoa"/>
        </authorList>
    </citation>
    <scope>IDENTIFICATION</scope>
</reference>
<dbReference type="PROSITE" id="PS50157">
    <property type="entry name" value="ZINC_FINGER_C2H2_2"/>
    <property type="match status" value="1"/>
</dbReference>
<keyword evidence="1" id="KW-0479">Metal-binding</keyword>
<dbReference type="KEGG" id="api:100573530"/>
<evidence type="ECO:0000256" key="1">
    <source>
        <dbReference type="PROSITE-ProRule" id="PRU00042"/>
    </source>
</evidence>
<keyword evidence="1" id="KW-0862">Zinc</keyword>
<dbReference type="SMART" id="SM00355">
    <property type="entry name" value="ZnF_C2H2"/>
    <property type="match status" value="1"/>
</dbReference>
<feature type="domain" description="C2H2-type" evidence="2">
    <location>
        <begin position="89"/>
        <end position="111"/>
    </location>
</feature>
<evidence type="ECO:0000313" key="4">
    <source>
        <dbReference type="Proteomes" id="UP000007819"/>
    </source>
</evidence>